<gene>
    <name evidence="4" type="ORF">C8D84_10599</name>
</gene>
<protein>
    <submittedName>
        <fullName evidence="4">Gamma-glutamylputrescine oxidase</fullName>
    </submittedName>
</protein>
<dbReference type="GO" id="GO:0016491">
    <property type="term" value="F:oxidoreductase activity"/>
    <property type="evidence" value="ECO:0007669"/>
    <property type="project" value="UniProtKB-KW"/>
</dbReference>
<feature type="compositionally biased region" description="Low complexity" evidence="2">
    <location>
        <begin position="1"/>
        <end position="17"/>
    </location>
</feature>
<dbReference type="GeneID" id="60255018"/>
<accession>A0A2V2A3J1</accession>
<dbReference type="Pfam" id="PF01266">
    <property type="entry name" value="DAO"/>
    <property type="match status" value="1"/>
</dbReference>
<dbReference type="Gene3D" id="3.50.50.60">
    <property type="entry name" value="FAD/NAD(P)-binding domain"/>
    <property type="match status" value="1"/>
</dbReference>
<feature type="domain" description="FAD dependent oxidoreductase" evidence="3">
    <location>
        <begin position="63"/>
        <end position="412"/>
    </location>
</feature>
<dbReference type="Gene3D" id="3.30.9.10">
    <property type="entry name" value="D-Amino Acid Oxidase, subunit A, domain 2"/>
    <property type="match status" value="1"/>
</dbReference>
<dbReference type="SUPFAM" id="SSF51905">
    <property type="entry name" value="FAD/NAD(P)-binding domain"/>
    <property type="match status" value="1"/>
</dbReference>
<evidence type="ECO:0000256" key="2">
    <source>
        <dbReference type="SAM" id="MobiDB-lite"/>
    </source>
</evidence>
<proteinExistence type="predicted"/>
<reference evidence="4 5" key="1">
    <citation type="submission" date="2018-05" db="EMBL/GenBank/DDBJ databases">
        <title>Genomic Encyclopedia of Type Strains, Phase IV (KMG-IV): sequencing the most valuable type-strain genomes for metagenomic binning, comparative biology and taxonomic classification.</title>
        <authorList>
            <person name="Goeker M."/>
        </authorList>
    </citation>
    <scope>NUCLEOTIDE SEQUENCE [LARGE SCALE GENOMIC DNA]</scope>
    <source>
        <strain evidence="4 5">DSM 7229</strain>
    </source>
</reference>
<feature type="region of interest" description="Disordered" evidence="2">
    <location>
        <begin position="1"/>
        <end position="55"/>
    </location>
</feature>
<dbReference type="Proteomes" id="UP000245655">
    <property type="component" value="Unassembled WGS sequence"/>
</dbReference>
<dbReference type="InterPro" id="IPR036188">
    <property type="entry name" value="FAD/NAD-bd_sf"/>
</dbReference>
<organism evidence="4 5">
    <name type="scientific">Psychrobacter immobilis</name>
    <dbReference type="NCBI Taxonomy" id="498"/>
    <lineage>
        <taxon>Bacteria</taxon>
        <taxon>Pseudomonadati</taxon>
        <taxon>Pseudomonadota</taxon>
        <taxon>Gammaproteobacteria</taxon>
        <taxon>Moraxellales</taxon>
        <taxon>Moraxellaceae</taxon>
        <taxon>Psychrobacter</taxon>
    </lineage>
</organism>
<dbReference type="PANTHER" id="PTHR13847">
    <property type="entry name" value="SARCOSINE DEHYDROGENASE-RELATED"/>
    <property type="match status" value="1"/>
</dbReference>
<keyword evidence="5" id="KW-1185">Reference proteome</keyword>
<dbReference type="EMBL" id="QGGM01000005">
    <property type="protein sequence ID" value="PWK13286.1"/>
    <property type="molecule type" value="Genomic_DNA"/>
</dbReference>
<evidence type="ECO:0000256" key="1">
    <source>
        <dbReference type="ARBA" id="ARBA00023002"/>
    </source>
</evidence>
<comment type="caution">
    <text evidence="4">The sequence shown here is derived from an EMBL/GenBank/DDBJ whole genome shotgun (WGS) entry which is preliminary data.</text>
</comment>
<dbReference type="PANTHER" id="PTHR13847:SF275">
    <property type="entry name" value="GAMMA-GLUTAMYLPUTRESCINE OXIDOREDUCTASE"/>
    <property type="match status" value="1"/>
</dbReference>
<feature type="compositionally biased region" description="Polar residues" evidence="2">
    <location>
        <begin position="18"/>
        <end position="27"/>
    </location>
</feature>
<sequence length="458" mass="50235">MSDSNSSSNLNGNAATNQNLSSNNTRNIPHYSDKGQYPDSYYAASRNPKPDRPTLKNDIQVEICVVGGGYSGLSTALHLIETDHEVVVLEGAQIGWGASGRNGGQIVNGLNASLQKIKKSYGQENADFVGQLVTRGGKIIRRFVRDYDISCDLKEKNIFAALNNGQLKDLQETHALWESHGMHDREMLDKRGIQEHIKSDAYVGGVIDHSGGHFHPLNLALGEAAAIEQGGGTIYENTLVVDIEYADDAIKVITEFGTVTCKQAVLCGNAYLNKVIPKLTDRVMPVSTQIIATEPLGDLADQLLPTDVCVEDVRYILDYYRLSADKRMLFGGGTVYGGQDPADITAKIRPNMTKIFPELRDVKIDYAWSGNFALSFSRVPQMGKLHERVYFAHGYSGHGVTGSHLFGQILADAINGKTKEFDAFAQIPWIPFPGGRALRVPYSVMGSWWYALKDTTGM</sequence>
<evidence type="ECO:0000259" key="3">
    <source>
        <dbReference type="Pfam" id="PF01266"/>
    </source>
</evidence>
<dbReference type="GO" id="GO:0005737">
    <property type="term" value="C:cytoplasm"/>
    <property type="evidence" value="ECO:0007669"/>
    <property type="project" value="TreeGrafter"/>
</dbReference>
<keyword evidence="1" id="KW-0560">Oxidoreductase</keyword>
<dbReference type="RefSeq" id="WP_228244501.1">
    <property type="nucleotide sequence ID" value="NZ_CAJGZY010000005.1"/>
</dbReference>
<dbReference type="AlphaFoldDB" id="A0A2V2A3J1"/>
<evidence type="ECO:0000313" key="5">
    <source>
        <dbReference type="Proteomes" id="UP000245655"/>
    </source>
</evidence>
<name>A0A2V2A3J1_PSYIM</name>
<evidence type="ECO:0000313" key="4">
    <source>
        <dbReference type="EMBL" id="PWK13286.1"/>
    </source>
</evidence>
<dbReference type="InterPro" id="IPR006076">
    <property type="entry name" value="FAD-dep_OxRdtase"/>
</dbReference>